<reference evidence="2" key="1">
    <citation type="submission" date="2022-08" db="EMBL/GenBank/DDBJ databases">
        <title>The genomic sequence of strain Paenibacillus sp. SCIV0701.</title>
        <authorList>
            <person name="Zhao H."/>
        </authorList>
    </citation>
    <scope>NUCLEOTIDE SEQUENCE</scope>
    <source>
        <strain evidence="2">SCIV0701</strain>
    </source>
</reference>
<feature type="transmembrane region" description="Helical" evidence="1">
    <location>
        <begin position="41"/>
        <end position="59"/>
    </location>
</feature>
<keyword evidence="1" id="KW-0812">Transmembrane</keyword>
<name>A0A9X2MYS0_9BACL</name>
<accession>A0A9X2MYS0</accession>
<feature type="transmembrane region" description="Helical" evidence="1">
    <location>
        <begin position="104"/>
        <end position="125"/>
    </location>
</feature>
<proteinExistence type="predicted"/>
<sequence length="198" mass="21286">MKDLRVLKWLGMICLLAGIARIGMTPTAIVWGTDSVPELSFGYAACILMAIGSIAGFLAQSKETGLLGFISVLGMSVGNILTSALLFTLFILEPSAPRPEGAMVAIAQMGGMIGTTLCTLLFAILTFRAKVFPRWVAVLFVLNLVSMFLPVEDNVYFALFWGLAYAGLGFCIWTGRMTPRSQQAQHADNSPRSAGLTK</sequence>
<evidence type="ECO:0000313" key="3">
    <source>
        <dbReference type="Proteomes" id="UP001141950"/>
    </source>
</evidence>
<feature type="transmembrane region" description="Helical" evidence="1">
    <location>
        <begin position="155"/>
        <end position="173"/>
    </location>
</feature>
<evidence type="ECO:0000256" key="1">
    <source>
        <dbReference type="SAM" id="Phobius"/>
    </source>
</evidence>
<keyword evidence="1" id="KW-1133">Transmembrane helix</keyword>
<dbReference type="RefSeq" id="WP_257449031.1">
    <property type="nucleotide sequence ID" value="NZ_JANIPJ010000014.1"/>
</dbReference>
<comment type="caution">
    <text evidence="2">The sequence shown here is derived from an EMBL/GenBank/DDBJ whole genome shotgun (WGS) entry which is preliminary data.</text>
</comment>
<dbReference type="AlphaFoldDB" id="A0A9X2MYS0"/>
<gene>
    <name evidence="2" type="ORF">NQZ67_19080</name>
</gene>
<organism evidence="2 3">
    <name type="scientific">Paenibacillus soyae</name>
    <dbReference type="NCBI Taxonomy" id="2969249"/>
    <lineage>
        <taxon>Bacteria</taxon>
        <taxon>Bacillati</taxon>
        <taxon>Bacillota</taxon>
        <taxon>Bacilli</taxon>
        <taxon>Bacillales</taxon>
        <taxon>Paenibacillaceae</taxon>
        <taxon>Paenibacillus</taxon>
    </lineage>
</organism>
<evidence type="ECO:0000313" key="2">
    <source>
        <dbReference type="EMBL" id="MCR2805992.1"/>
    </source>
</evidence>
<feature type="transmembrane region" description="Helical" evidence="1">
    <location>
        <begin position="66"/>
        <end position="92"/>
    </location>
</feature>
<keyword evidence="3" id="KW-1185">Reference proteome</keyword>
<protein>
    <submittedName>
        <fullName evidence="2">Uncharacterized protein</fullName>
    </submittedName>
</protein>
<feature type="transmembrane region" description="Helical" evidence="1">
    <location>
        <begin position="7"/>
        <end position="29"/>
    </location>
</feature>
<feature type="transmembrane region" description="Helical" evidence="1">
    <location>
        <begin position="132"/>
        <end position="149"/>
    </location>
</feature>
<keyword evidence="1" id="KW-0472">Membrane</keyword>
<dbReference type="EMBL" id="JANIPJ010000014">
    <property type="protein sequence ID" value="MCR2805992.1"/>
    <property type="molecule type" value="Genomic_DNA"/>
</dbReference>
<dbReference type="Proteomes" id="UP001141950">
    <property type="component" value="Unassembled WGS sequence"/>
</dbReference>